<evidence type="ECO:0000259" key="6">
    <source>
        <dbReference type="SMART" id="SM01016"/>
    </source>
</evidence>
<dbReference type="SMART" id="SM01016">
    <property type="entry name" value="Arg_tRNA_synt_N"/>
    <property type="match status" value="1"/>
</dbReference>
<evidence type="ECO:0000256" key="1">
    <source>
        <dbReference type="ARBA" id="ARBA00020262"/>
    </source>
</evidence>
<dbReference type="Pfam" id="PF03485">
    <property type="entry name" value="Arg_tRNA_synt_N"/>
    <property type="match status" value="1"/>
</dbReference>
<dbReference type="GO" id="GO:0005737">
    <property type="term" value="C:cytoplasm"/>
    <property type="evidence" value="ECO:0007669"/>
    <property type="project" value="InterPro"/>
</dbReference>
<evidence type="ECO:0000313" key="7">
    <source>
        <dbReference type="EMBL" id="EFL23247.1"/>
    </source>
</evidence>
<dbReference type="HOGENOM" id="CLU_065807_0_0_11"/>
<dbReference type="STRING" id="457427.SSOG_02961"/>
<dbReference type="InterPro" id="IPR009080">
    <property type="entry name" value="tRNAsynth_Ia_anticodon-bd"/>
</dbReference>
<dbReference type="GO" id="GO:0004814">
    <property type="term" value="F:arginine-tRNA ligase activity"/>
    <property type="evidence" value="ECO:0007669"/>
    <property type="project" value="InterPro"/>
</dbReference>
<proteinExistence type="predicted"/>
<dbReference type="Gene3D" id="1.10.730.10">
    <property type="entry name" value="Isoleucyl-tRNA Synthetase, Domain 1"/>
    <property type="match status" value="1"/>
</dbReference>
<organism evidence="7 8">
    <name type="scientific">Streptomyces himastatinicus ATCC 53653</name>
    <dbReference type="NCBI Taxonomy" id="457427"/>
    <lineage>
        <taxon>Bacteria</taxon>
        <taxon>Bacillati</taxon>
        <taxon>Actinomycetota</taxon>
        <taxon>Actinomycetes</taxon>
        <taxon>Kitasatosporales</taxon>
        <taxon>Streptomycetaceae</taxon>
        <taxon>Streptomyces</taxon>
        <taxon>Streptomyces violaceusniger group</taxon>
    </lineage>
</organism>
<dbReference type="AlphaFoldDB" id="D9WG31"/>
<reference evidence="7 8" key="1">
    <citation type="submission" date="2009-02" db="EMBL/GenBank/DDBJ databases">
        <title>Annotation of Streptomyces hygroscopicus strain ATCC 53653.</title>
        <authorList>
            <consortium name="The Broad Institute Genome Sequencing Platform"/>
            <consortium name="Broad Institute Microbial Sequencing Center"/>
            <person name="Fischbach M."/>
            <person name="Godfrey P."/>
            <person name="Ward D."/>
            <person name="Young S."/>
            <person name="Zeng Q."/>
            <person name="Koehrsen M."/>
            <person name="Alvarado L."/>
            <person name="Berlin A.M."/>
            <person name="Bochicchio J."/>
            <person name="Borenstein D."/>
            <person name="Chapman S.B."/>
            <person name="Chen Z."/>
            <person name="Engels R."/>
            <person name="Freedman E."/>
            <person name="Gellesch M."/>
            <person name="Goldberg J."/>
            <person name="Griggs A."/>
            <person name="Gujja S."/>
            <person name="Heilman E.R."/>
            <person name="Heiman D.I."/>
            <person name="Hepburn T.A."/>
            <person name="Howarth C."/>
            <person name="Jen D."/>
            <person name="Larson L."/>
            <person name="Lewis B."/>
            <person name="Mehta T."/>
            <person name="Park D."/>
            <person name="Pearson M."/>
            <person name="Richards J."/>
            <person name="Roberts A."/>
            <person name="Saif S."/>
            <person name="Shea T.D."/>
            <person name="Shenoy N."/>
            <person name="Sisk P."/>
            <person name="Stolte C."/>
            <person name="Sykes S.N."/>
            <person name="Thomson T."/>
            <person name="Walk T."/>
            <person name="White J."/>
            <person name="Yandava C."/>
            <person name="Straight P."/>
            <person name="Clardy J."/>
            <person name="Hung D."/>
            <person name="Kolter R."/>
            <person name="Mekalanos J."/>
            <person name="Walker S."/>
            <person name="Walsh C.T."/>
            <person name="Wieland-Brown L.C."/>
            <person name="Haas B."/>
            <person name="Nusbaum C."/>
            <person name="Birren B."/>
        </authorList>
    </citation>
    <scope>NUCLEOTIDE SEQUENCE [LARGE SCALE GENOMIC DNA]</scope>
    <source>
        <strain evidence="7 8">ATCC 53653</strain>
    </source>
</reference>
<gene>
    <name evidence="7" type="ORF">SSOG_02961</name>
</gene>
<name>D9WG31_9ACTN</name>
<dbReference type="GO" id="GO:0006420">
    <property type="term" value="P:arginyl-tRNA aminoacylation"/>
    <property type="evidence" value="ECO:0007669"/>
    <property type="project" value="InterPro"/>
</dbReference>
<dbReference type="GO" id="GO:0005524">
    <property type="term" value="F:ATP binding"/>
    <property type="evidence" value="ECO:0007669"/>
    <property type="project" value="UniProtKB-KW"/>
</dbReference>
<sequence length="358" mass="37490">MGRRRPVMLSRLWGPPASRGFGLAGGRRFGGWGARAVRGAKPVRGGTPLLPYAGAVTPAQLSRTVLHTVRRAVEADELCVDVPERVKVQTPPRPGCGDYATNVALQLARGRGEGAAARIAEVLRRRLVGTPGIVAVDIAGPGFLNITLDARSHEQLLGVVLEQGDGYGLGDGLAGVCLRFAPADEVRAALVLHVVKGLVEGCGGSVDVGPGGEVISVRGAGVGARELLTRLGSDAARWGLLRAAAHDLPDLDPAHLLAQREGNPLFRVRYAHALAKRSVGDAEAEGADDSALLGLLGDFPRTVESAARHRAPDRVARHLVATADAFLPGTRRKRLAEATRVVLANGLRLLGISAPNRI</sequence>
<dbReference type="Gene3D" id="3.30.1360.70">
    <property type="entry name" value="Arginyl tRNA synthetase N-terminal domain"/>
    <property type="match status" value="1"/>
</dbReference>
<feature type="domain" description="DALR anticodon binding" evidence="5">
    <location>
        <begin position="268"/>
        <end position="358"/>
    </location>
</feature>
<evidence type="ECO:0000313" key="8">
    <source>
        <dbReference type="Proteomes" id="UP000003963"/>
    </source>
</evidence>
<dbReference type="SUPFAM" id="SSF47323">
    <property type="entry name" value="Anticodon-binding domain of a subclass of class I aminoacyl-tRNA synthetases"/>
    <property type="match status" value="1"/>
</dbReference>
<keyword evidence="2 7" id="KW-0436">Ligase</keyword>
<evidence type="ECO:0000256" key="3">
    <source>
        <dbReference type="ARBA" id="ARBA00022741"/>
    </source>
</evidence>
<accession>D9WG31</accession>
<dbReference type="InterPro" id="IPR008909">
    <property type="entry name" value="DALR_anticod-bd"/>
</dbReference>
<dbReference type="EMBL" id="GG657754">
    <property type="protein sequence ID" value="EFL23247.1"/>
    <property type="molecule type" value="Genomic_DNA"/>
</dbReference>
<evidence type="ECO:0000259" key="5">
    <source>
        <dbReference type="SMART" id="SM00836"/>
    </source>
</evidence>
<keyword evidence="4" id="KW-0067">ATP-binding</keyword>
<protein>
    <recommendedName>
        <fullName evidence="1">Arginine--tRNA ligase</fullName>
    </recommendedName>
</protein>
<dbReference type="SMART" id="SM00836">
    <property type="entry name" value="DALR_1"/>
    <property type="match status" value="1"/>
</dbReference>
<feature type="domain" description="Arginyl tRNA synthetase N-terminal" evidence="6">
    <location>
        <begin position="59"/>
        <end position="148"/>
    </location>
</feature>
<dbReference type="SUPFAM" id="SSF55190">
    <property type="entry name" value="Arginyl-tRNA synthetase (ArgRS), N-terminal 'additional' domain"/>
    <property type="match status" value="1"/>
</dbReference>
<dbReference type="InterPro" id="IPR014729">
    <property type="entry name" value="Rossmann-like_a/b/a_fold"/>
</dbReference>
<evidence type="ECO:0000256" key="4">
    <source>
        <dbReference type="ARBA" id="ARBA00022840"/>
    </source>
</evidence>
<dbReference type="Proteomes" id="UP000003963">
    <property type="component" value="Unassembled WGS sequence"/>
</dbReference>
<dbReference type="InterPro" id="IPR036695">
    <property type="entry name" value="Arg-tRNA-synth_N_sf"/>
</dbReference>
<keyword evidence="3" id="KW-0547">Nucleotide-binding</keyword>
<dbReference type="InterPro" id="IPR005148">
    <property type="entry name" value="Arg-tRNA-synth_N"/>
</dbReference>
<evidence type="ECO:0000256" key="2">
    <source>
        <dbReference type="ARBA" id="ARBA00022598"/>
    </source>
</evidence>
<keyword evidence="8" id="KW-1185">Reference proteome</keyword>
<dbReference type="Gene3D" id="3.40.50.620">
    <property type="entry name" value="HUPs"/>
    <property type="match status" value="1"/>
</dbReference>